<dbReference type="InterPro" id="IPR001882">
    <property type="entry name" value="Biotin_BS"/>
</dbReference>
<dbReference type="InterPro" id="IPR011054">
    <property type="entry name" value="Rudment_hybrid_motif"/>
</dbReference>
<feature type="domain" description="Lipoyl-binding" evidence="8">
    <location>
        <begin position="537"/>
        <end position="613"/>
    </location>
</feature>
<evidence type="ECO:0000313" key="12">
    <source>
        <dbReference type="Proteomes" id="UP000074310"/>
    </source>
</evidence>
<dbReference type="SUPFAM" id="SSF52440">
    <property type="entry name" value="PreATP-grasp domain"/>
    <property type="match status" value="1"/>
</dbReference>
<dbReference type="Gene3D" id="2.40.50.100">
    <property type="match status" value="1"/>
</dbReference>
<dbReference type="Proteomes" id="UP000074310">
    <property type="component" value="Unassembled WGS sequence"/>
</dbReference>
<keyword evidence="5" id="KW-0809">Transit peptide</keyword>
<dbReference type="SUPFAM" id="SSF51246">
    <property type="entry name" value="Rudiment single hybrid motif"/>
    <property type="match status" value="1"/>
</dbReference>
<dbReference type="Gene3D" id="3.30.470.20">
    <property type="entry name" value="ATP-grasp fold, B domain"/>
    <property type="match status" value="1"/>
</dbReference>
<dbReference type="Pfam" id="PF00289">
    <property type="entry name" value="Biotin_carb_N"/>
    <property type="match status" value="1"/>
</dbReference>
<reference evidence="11 12" key="1">
    <citation type="journal article" date="2016" name="Front. Microbiol.">
        <title>Genomic Resource of Rice Seed Associated Bacteria.</title>
        <authorList>
            <person name="Midha S."/>
            <person name="Bansal K."/>
            <person name="Sharma S."/>
            <person name="Kumar N."/>
            <person name="Patil P.P."/>
            <person name="Chaudhry V."/>
            <person name="Patil P.B."/>
        </authorList>
    </citation>
    <scope>NUCLEOTIDE SEQUENCE [LARGE SCALE GENOMIC DNA]</scope>
    <source>
        <strain evidence="11 12">NS334</strain>
    </source>
</reference>
<dbReference type="GO" id="GO:0046872">
    <property type="term" value="F:metal ion binding"/>
    <property type="evidence" value="ECO:0007669"/>
    <property type="project" value="InterPro"/>
</dbReference>
<dbReference type="InterPro" id="IPR005479">
    <property type="entry name" value="CPAse_ATP-bd"/>
</dbReference>
<evidence type="ECO:0000259" key="9">
    <source>
        <dbReference type="PROSITE" id="PS50975"/>
    </source>
</evidence>
<dbReference type="Pfam" id="PF02786">
    <property type="entry name" value="CPSase_L_D2"/>
    <property type="match status" value="1"/>
</dbReference>
<protein>
    <submittedName>
        <fullName evidence="11">Methylcrotonoyl-CoA carboxylase</fullName>
    </submittedName>
</protein>
<feature type="domain" description="Biotin carboxylation" evidence="10">
    <location>
        <begin position="1"/>
        <end position="449"/>
    </location>
</feature>
<dbReference type="PATRIC" id="fig|869719.3.peg.1193"/>
<dbReference type="PROSITE" id="PS50979">
    <property type="entry name" value="BC"/>
    <property type="match status" value="1"/>
</dbReference>
<evidence type="ECO:0000256" key="1">
    <source>
        <dbReference type="ARBA" id="ARBA00001953"/>
    </source>
</evidence>
<keyword evidence="12" id="KW-1185">Reference proteome</keyword>
<dbReference type="PANTHER" id="PTHR18866">
    <property type="entry name" value="CARBOXYLASE:PYRUVATE/ACETYL-COA/PROPIONYL-COA CARBOXYLASE"/>
    <property type="match status" value="1"/>
</dbReference>
<dbReference type="InterPro" id="IPR011764">
    <property type="entry name" value="Biotin_carboxylation_dom"/>
</dbReference>
<evidence type="ECO:0000256" key="2">
    <source>
        <dbReference type="ARBA" id="ARBA00022598"/>
    </source>
</evidence>
<dbReference type="SUPFAM" id="SSF51230">
    <property type="entry name" value="Single hybrid motif"/>
    <property type="match status" value="1"/>
</dbReference>
<dbReference type="SUPFAM" id="SSF56059">
    <property type="entry name" value="Glutathione synthetase ATP-binding domain-like"/>
    <property type="match status" value="1"/>
</dbReference>
<evidence type="ECO:0000256" key="5">
    <source>
        <dbReference type="ARBA" id="ARBA00022946"/>
    </source>
</evidence>
<gene>
    <name evidence="11" type="ORF">NS334_07810</name>
</gene>
<dbReference type="PROSITE" id="PS50968">
    <property type="entry name" value="BIOTINYL_LIPOYL"/>
    <property type="match status" value="1"/>
</dbReference>
<organism evidence="11 12">
    <name type="scientific">Sphingomonas endophytica</name>
    <dbReference type="NCBI Taxonomy" id="869719"/>
    <lineage>
        <taxon>Bacteria</taxon>
        <taxon>Pseudomonadati</taxon>
        <taxon>Pseudomonadota</taxon>
        <taxon>Alphaproteobacteria</taxon>
        <taxon>Sphingomonadales</taxon>
        <taxon>Sphingomonadaceae</taxon>
        <taxon>Sphingomonas</taxon>
    </lineage>
</organism>
<accession>A0A147I4D0</accession>
<dbReference type="RefSeq" id="WP_058755441.1">
    <property type="nucleotide sequence ID" value="NZ_LDTB01000022.1"/>
</dbReference>
<dbReference type="AlphaFoldDB" id="A0A147I4D0"/>
<dbReference type="PROSITE" id="PS00867">
    <property type="entry name" value="CPSASE_2"/>
    <property type="match status" value="1"/>
</dbReference>
<evidence type="ECO:0000259" key="10">
    <source>
        <dbReference type="PROSITE" id="PS50979"/>
    </source>
</evidence>
<dbReference type="FunFam" id="3.30.470.20:FF:000028">
    <property type="entry name" value="Methylcrotonoyl-CoA carboxylase subunit alpha, mitochondrial"/>
    <property type="match status" value="1"/>
</dbReference>
<keyword evidence="6" id="KW-0092">Biotin</keyword>
<keyword evidence="3 7" id="KW-0547">Nucleotide-binding</keyword>
<evidence type="ECO:0000256" key="6">
    <source>
        <dbReference type="ARBA" id="ARBA00023267"/>
    </source>
</evidence>
<dbReference type="Gene3D" id="3.30.1490.20">
    <property type="entry name" value="ATP-grasp fold, A domain"/>
    <property type="match status" value="1"/>
</dbReference>
<dbReference type="InterPro" id="IPR050856">
    <property type="entry name" value="Biotin_carboxylase_complex"/>
</dbReference>
<dbReference type="EMBL" id="LDTB01000022">
    <property type="protein sequence ID" value="KTT73087.1"/>
    <property type="molecule type" value="Genomic_DNA"/>
</dbReference>
<comment type="caution">
    <text evidence="11">The sequence shown here is derived from an EMBL/GenBank/DDBJ whole genome shotgun (WGS) entry which is preliminary data.</text>
</comment>
<dbReference type="GO" id="GO:0016874">
    <property type="term" value="F:ligase activity"/>
    <property type="evidence" value="ECO:0007669"/>
    <property type="project" value="UniProtKB-KW"/>
</dbReference>
<dbReference type="CDD" id="cd06850">
    <property type="entry name" value="biotinyl_domain"/>
    <property type="match status" value="1"/>
</dbReference>
<proteinExistence type="predicted"/>
<dbReference type="InterPro" id="IPR005482">
    <property type="entry name" value="Biotin_COase_C"/>
</dbReference>
<dbReference type="PANTHER" id="PTHR18866:SF33">
    <property type="entry name" value="METHYLCROTONOYL-COA CARBOXYLASE SUBUNIT ALPHA, MITOCHONDRIAL-RELATED"/>
    <property type="match status" value="1"/>
</dbReference>
<dbReference type="InterPro" id="IPR013815">
    <property type="entry name" value="ATP_grasp_subdomain_1"/>
</dbReference>
<dbReference type="FunFam" id="2.40.50.100:FF:000003">
    <property type="entry name" value="Acetyl-CoA carboxylase biotin carboxyl carrier protein"/>
    <property type="match status" value="1"/>
</dbReference>
<dbReference type="FunFam" id="3.40.50.20:FF:000010">
    <property type="entry name" value="Propionyl-CoA carboxylase subunit alpha"/>
    <property type="match status" value="1"/>
</dbReference>
<evidence type="ECO:0000259" key="8">
    <source>
        <dbReference type="PROSITE" id="PS50968"/>
    </source>
</evidence>
<dbReference type="InterPro" id="IPR000089">
    <property type="entry name" value="Biotin_lipoyl"/>
</dbReference>
<evidence type="ECO:0000256" key="3">
    <source>
        <dbReference type="ARBA" id="ARBA00022741"/>
    </source>
</evidence>
<keyword evidence="2" id="KW-0436">Ligase</keyword>
<dbReference type="SMART" id="SM00878">
    <property type="entry name" value="Biotin_carb_C"/>
    <property type="match status" value="1"/>
</dbReference>
<evidence type="ECO:0000313" key="11">
    <source>
        <dbReference type="EMBL" id="KTT73087.1"/>
    </source>
</evidence>
<sequence length="617" mass="65173">MIESLLIANRGEIARRIIRTARAMGIRTIAVHSDVDAAMPFVREADEAVCIGTAPAADSYLRQDRLLEAARATGAQAIHPGYGFLSENAEFAEAVIAAGLVWVGAPPAAIRAMGLKDAAKARMIAAGVPVTPGYLGEDQAPDRLRAEADAIGYPVLIKAVAGGGGKGMRQVDASADFAEALASCQREAAAAFGDDRVLIEKYILSPRHIEVQVFGDTHGQVVHLFERDCSLQRRHQKVIEEAPAPGMDAVTRAAVCDAAVRAAKAVDYVGAGTIEFIADGSEGLRADRIWFMEMNTRLQVEHPVTEAITGQDLVEWQLRVASGQPLPKRQDELSITGWAMEARLYAENPTTGFLPSTGPLDRLRFPDGVRVDSGVDEGGAVTPYYDPMIAKLIVHGPTRTDAARRLAGAARGVQVWPVRTNAAFLARAAAHPAFVAGDVDTGFIARHADALIPSGQPSAAVLSAAAAAILPPAGDDPWRALRGFRANAAPVMTVAIEVAGQPYVATPDDRATAIAVDQVLFAEGEAWPFGPRRADHAGGAGDGDGALLAPMPGRVIAVPVAAGQRVARGERLLVLEAMKMEQALLAPFDGVVAELKVEEGVQVTEGTLLVRIDREDT</sequence>
<dbReference type="PROSITE" id="PS00188">
    <property type="entry name" value="BIOTIN"/>
    <property type="match status" value="1"/>
</dbReference>
<dbReference type="Gene3D" id="3.40.50.20">
    <property type="match status" value="1"/>
</dbReference>
<keyword evidence="4 7" id="KW-0067">ATP-binding</keyword>
<dbReference type="Pfam" id="PF02785">
    <property type="entry name" value="Biotin_carb_C"/>
    <property type="match status" value="1"/>
</dbReference>
<dbReference type="GO" id="GO:0005524">
    <property type="term" value="F:ATP binding"/>
    <property type="evidence" value="ECO:0007669"/>
    <property type="project" value="UniProtKB-UniRule"/>
</dbReference>
<comment type="cofactor">
    <cofactor evidence="1">
        <name>biotin</name>
        <dbReference type="ChEBI" id="CHEBI:57586"/>
    </cofactor>
</comment>
<dbReference type="InterPro" id="IPR016185">
    <property type="entry name" value="PreATP-grasp_dom_sf"/>
</dbReference>
<dbReference type="Pfam" id="PF00364">
    <property type="entry name" value="Biotin_lipoyl"/>
    <property type="match status" value="1"/>
</dbReference>
<dbReference type="InterPro" id="IPR011053">
    <property type="entry name" value="Single_hybrid_motif"/>
</dbReference>
<feature type="domain" description="ATP-grasp" evidence="9">
    <location>
        <begin position="120"/>
        <end position="322"/>
    </location>
</feature>
<dbReference type="OrthoDB" id="9763189at2"/>
<evidence type="ECO:0000256" key="4">
    <source>
        <dbReference type="ARBA" id="ARBA00022840"/>
    </source>
</evidence>
<dbReference type="InterPro" id="IPR005481">
    <property type="entry name" value="BC-like_N"/>
</dbReference>
<evidence type="ECO:0000256" key="7">
    <source>
        <dbReference type="PROSITE-ProRule" id="PRU00409"/>
    </source>
</evidence>
<dbReference type="Gene3D" id="3.30.700.40">
    <property type="match status" value="1"/>
</dbReference>
<dbReference type="FunFam" id="3.30.1490.20:FF:000003">
    <property type="entry name" value="acetyl-CoA carboxylase isoform X1"/>
    <property type="match status" value="1"/>
</dbReference>
<dbReference type="PROSITE" id="PS50975">
    <property type="entry name" value="ATP_GRASP"/>
    <property type="match status" value="1"/>
</dbReference>
<dbReference type="InterPro" id="IPR011761">
    <property type="entry name" value="ATP-grasp"/>
</dbReference>
<name>A0A147I4D0_9SPHN</name>